<reference evidence="1 2" key="1">
    <citation type="journal article" date="2018" name="PLoS ONE">
        <title>The draft genome of Kipferlia bialata reveals reductive genome evolution in fornicate parasites.</title>
        <authorList>
            <person name="Tanifuji G."/>
            <person name="Takabayashi S."/>
            <person name="Kume K."/>
            <person name="Takagi M."/>
            <person name="Nakayama T."/>
            <person name="Kamikawa R."/>
            <person name="Inagaki Y."/>
            <person name="Hashimoto T."/>
        </authorList>
    </citation>
    <scope>NUCLEOTIDE SEQUENCE [LARGE SCALE GENOMIC DNA]</scope>
    <source>
        <strain evidence="1">NY0173</strain>
    </source>
</reference>
<evidence type="ECO:0000313" key="1">
    <source>
        <dbReference type="EMBL" id="GIQ88980.1"/>
    </source>
</evidence>
<proteinExistence type="predicted"/>
<sequence length="55" mass="6268">AVFETMTPFHYPNTLSGTSRISRCDIILGETPSVDRRVKHNAILSLFVHPRHHIV</sequence>
<dbReference type="EMBL" id="BDIP01004577">
    <property type="protein sequence ID" value="GIQ88980.1"/>
    <property type="molecule type" value="Genomic_DNA"/>
</dbReference>
<keyword evidence="2" id="KW-1185">Reference proteome</keyword>
<name>A0A9K3GNP6_9EUKA</name>
<organism evidence="1 2">
    <name type="scientific">Kipferlia bialata</name>
    <dbReference type="NCBI Taxonomy" id="797122"/>
    <lineage>
        <taxon>Eukaryota</taxon>
        <taxon>Metamonada</taxon>
        <taxon>Carpediemonas-like organisms</taxon>
        <taxon>Kipferlia</taxon>
    </lineage>
</organism>
<evidence type="ECO:0000313" key="2">
    <source>
        <dbReference type="Proteomes" id="UP000265618"/>
    </source>
</evidence>
<protein>
    <submittedName>
        <fullName evidence="1">Uncharacterized protein</fullName>
    </submittedName>
</protein>
<gene>
    <name evidence="1" type="ORF">KIPB_011342</name>
</gene>
<feature type="non-terminal residue" evidence="1">
    <location>
        <position position="1"/>
    </location>
</feature>
<dbReference type="Proteomes" id="UP000265618">
    <property type="component" value="Unassembled WGS sequence"/>
</dbReference>
<dbReference type="AlphaFoldDB" id="A0A9K3GNP6"/>
<comment type="caution">
    <text evidence="1">The sequence shown here is derived from an EMBL/GenBank/DDBJ whole genome shotgun (WGS) entry which is preliminary data.</text>
</comment>
<accession>A0A9K3GNP6</accession>